<feature type="compositionally biased region" description="Pro residues" evidence="1">
    <location>
        <begin position="384"/>
        <end position="399"/>
    </location>
</feature>
<feature type="region of interest" description="Disordered" evidence="1">
    <location>
        <begin position="607"/>
        <end position="629"/>
    </location>
</feature>
<dbReference type="PANTHER" id="PTHR15921">
    <property type="entry name" value="PRE-MRNA CLEAVAGE COMPLEX II"/>
    <property type="match status" value="1"/>
</dbReference>
<dbReference type="GO" id="GO:0005849">
    <property type="term" value="C:mRNA cleavage factor complex"/>
    <property type="evidence" value="ECO:0007669"/>
    <property type="project" value="TreeGrafter"/>
</dbReference>
<dbReference type="GeneID" id="19236327"/>
<dbReference type="GO" id="GO:0006369">
    <property type="term" value="P:termination of RNA polymerase II transcription"/>
    <property type="evidence" value="ECO:0007669"/>
    <property type="project" value="InterPro"/>
</dbReference>
<dbReference type="CDD" id="cd16982">
    <property type="entry name" value="CID_Pcf11"/>
    <property type="match status" value="1"/>
</dbReference>
<dbReference type="FunFam" id="1.25.40.90:FF:000016">
    <property type="entry name" value="mRNA cleavage factor complex component Pcf11"/>
    <property type="match status" value="1"/>
</dbReference>
<dbReference type="AlphaFoldDB" id="U1GTZ3"/>
<dbReference type="InterPro" id="IPR008942">
    <property type="entry name" value="ENTH_VHS"/>
</dbReference>
<reference evidence="4" key="1">
    <citation type="journal article" date="2014" name="BMC Genomics">
        <title>Genome characteristics reveal the impact of lichenization on lichen-forming fungus Endocarpon pusillum Hedwig (Verrucariales, Ascomycota).</title>
        <authorList>
            <person name="Wang Y.-Y."/>
            <person name="Liu B."/>
            <person name="Zhang X.-Y."/>
            <person name="Zhou Q.-M."/>
            <person name="Zhang T."/>
            <person name="Li H."/>
            <person name="Yu Y.-F."/>
            <person name="Zhang X.-L."/>
            <person name="Hao X.-Y."/>
            <person name="Wang M."/>
            <person name="Wang L."/>
            <person name="Wei J.-C."/>
        </authorList>
    </citation>
    <scope>NUCLEOTIDE SEQUENCE [LARGE SCALE GENOMIC DNA]</scope>
    <source>
        <strain evidence="4">Z07020 / HMAS-L-300199</strain>
    </source>
</reference>
<dbReference type="RefSeq" id="XP_007786752.1">
    <property type="nucleotide sequence ID" value="XM_007788562.1"/>
</dbReference>
<dbReference type="SMART" id="SM00582">
    <property type="entry name" value="RPR"/>
    <property type="match status" value="1"/>
</dbReference>
<gene>
    <name evidence="3" type="ORF">EPUS_01269</name>
</gene>
<proteinExistence type="predicted"/>
<dbReference type="Proteomes" id="UP000019373">
    <property type="component" value="Unassembled WGS sequence"/>
</dbReference>
<dbReference type="GO" id="GO:0031124">
    <property type="term" value="P:mRNA 3'-end processing"/>
    <property type="evidence" value="ECO:0007669"/>
    <property type="project" value="InterPro"/>
</dbReference>
<dbReference type="SUPFAM" id="SSF48464">
    <property type="entry name" value="ENTH/VHS domain"/>
    <property type="match status" value="1"/>
</dbReference>
<dbReference type="Pfam" id="PF04818">
    <property type="entry name" value="CID"/>
    <property type="match status" value="1"/>
</dbReference>
<dbReference type="PRINTS" id="PR01217">
    <property type="entry name" value="PRICHEXTENSN"/>
</dbReference>
<accession>U1GTZ3</accession>
<feature type="compositionally biased region" description="Acidic residues" evidence="1">
    <location>
        <begin position="513"/>
        <end position="524"/>
    </location>
</feature>
<name>U1GTZ3_ENDPU</name>
<dbReference type="PANTHER" id="PTHR15921:SF3">
    <property type="entry name" value="PRE-MRNA CLEAVAGE COMPLEX 2 PROTEIN PCF11"/>
    <property type="match status" value="1"/>
</dbReference>
<dbReference type="GO" id="GO:0005737">
    <property type="term" value="C:cytoplasm"/>
    <property type="evidence" value="ECO:0007669"/>
    <property type="project" value="TreeGrafter"/>
</dbReference>
<feature type="compositionally biased region" description="Pro residues" evidence="1">
    <location>
        <begin position="334"/>
        <end position="362"/>
    </location>
</feature>
<evidence type="ECO:0000259" key="2">
    <source>
        <dbReference type="PROSITE" id="PS51391"/>
    </source>
</evidence>
<feature type="region of interest" description="Disordered" evidence="1">
    <location>
        <begin position="489"/>
        <end position="552"/>
    </location>
</feature>
<dbReference type="HOGENOM" id="CLU_015606_0_0_1"/>
<protein>
    <recommendedName>
        <fullName evidence="2">CID domain-containing protein</fullName>
    </recommendedName>
</protein>
<dbReference type="Gene3D" id="1.25.40.90">
    <property type="match status" value="1"/>
</dbReference>
<dbReference type="Pfam" id="PF21936">
    <property type="entry name" value="Pcf11_C"/>
    <property type="match status" value="1"/>
</dbReference>
<sequence>MSAGLPSDEVVDDYKNSLDDLVTNDRISIGNLTVIAKECIEHAQAIARVLENHILRAPPARKLPAFYVLDSIAKNVGTPYTVYFGLNLFHTYMNTFASVDNNVRRKLDEMRKTWSQPVPGSQSTYPVFQRTVTSKIDEAMDSWARKQFQNRPPQIQSRGPVAQVQAQPYRSTPTPPQAQPAMHQNYSGYQQYLSVNGVSQMINTTPYSSMPNAPVQQLPTHYSQPPAPVPTPQAYFPPQQPVAQQNFQYGQPSYPTPVPTTVDLDALNRDIDDLIVDAKIGSYSNPMDRASQQKLASLQSLKEIVDSGTLSQRDLGDVRKSISEQLAARSNQQPAPPSVPTPQPPVPFPHQQPPAQPPPPSTTPSFLNSNSLADLLRATAPQHQPTPPPIHATPVPPPVTYQQDHQSHPAPPPAENPLIAQLRASGLLPATPPSLGTPFTPPVSNINHAINNNTTTTTVAVKFTSSSFKTPRPDLLKYLTDARPNRCTTCGRRFTSDDQNQDPDGGSRTSREYEDDEGPPEDTNGDGSNFSPSATGGTTAKNRNKREAFIRVPNDAKMRSEPCPICQEKFESVWSEELQDFIWRDALQIGNRVYHASCYQEATKDRENNGATPVAGGNGVGTRARTATPDSVLGKRKAALFADGDGGGGGDGKAVKVKMEALS</sequence>
<feature type="region of interest" description="Disordered" evidence="1">
    <location>
        <begin position="380"/>
        <end position="417"/>
    </location>
</feature>
<feature type="compositionally biased region" description="Polar residues" evidence="1">
    <location>
        <begin position="525"/>
        <end position="541"/>
    </location>
</feature>
<evidence type="ECO:0000313" key="3">
    <source>
        <dbReference type="EMBL" id="ERF75903.1"/>
    </source>
</evidence>
<dbReference type="OrthoDB" id="2129491at2759"/>
<evidence type="ECO:0000313" key="4">
    <source>
        <dbReference type="Proteomes" id="UP000019373"/>
    </source>
</evidence>
<feature type="domain" description="CID" evidence="2">
    <location>
        <begin position="6"/>
        <end position="144"/>
    </location>
</feature>
<keyword evidence="4" id="KW-1185">Reference proteome</keyword>
<organism evidence="3 4">
    <name type="scientific">Endocarpon pusillum (strain Z07020 / HMAS-L-300199)</name>
    <name type="common">Lichen-forming fungus</name>
    <dbReference type="NCBI Taxonomy" id="1263415"/>
    <lineage>
        <taxon>Eukaryota</taxon>
        <taxon>Fungi</taxon>
        <taxon>Dikarya</taxon>
        <taxon>Ascomycota</taxon>
        <taxon>Pezizomycotina</taxon>
        <taxon>Eurotiomycetes</taxon>
        <taxon>Chaetothyriomycetidae</taxon>
        <taxon>Verrucariales</taxon>
        <taxon>Verrucariaceae</taxon>
        <taxon>Endocarpon</taxon>
    </lineage>
</organism>
<dbReference type="GO" id="GO:0000993">
    <property type="term" value="F:RNA polymerase II complex binding"/>
    <property type="evidence" value="ECO:0007669"/>
    <property type="project" value="InterPro"/>
</dbReference>
<dbReference type="eggNOG" id="KOG2071">
    <property type="taxonomic scope" value="Eukaryota"/>
</dbReference>
<dbReference type="PROSITE" id="PS51391">
    <property type="entry name" value="CID"/>
    <property type="match status" value="1"/>
</dbReference>
<dbReference type="EMBL" id="KE720795">
    <property type="protein sequence ID" value="ERF75903.1"/>
    <property type="molecule type" value="Genomic_DNA"/>
</dbReference>
<dbReference type="OMA" id="ARSDFAN"/>
<dbReference type="GO" id="GO:0003729">
    <property type="term" value="F:mRNA binding"/>
    <property type="evidence" value="ECO:0007669"/>
    <property type="project" value="InterPro"/>
</dbReference>
<evidence type="ECO:0000256" key="1">
    <source>
        <dbReference type="SAM" id="MobiDB-lite"/>
    </source>
</evidence>
<feature type="region of interest" description="Disordered" evidence="1">
    <location>
        <begin position="326"/>
        <end position="368"/>
    </location>
</feature>
<dbReference type="InterPro" id="IPR047415">
    <property type="entry name" value="Pcf11_CID"/>
</dbReference>
<dbReference type="InterPro" id="IPR006569">
    <property type="entry name" value="CID_dom"/>
</dbReference>
<dbReference type="InterPro" id="IPR054127">
    <property type="entry name" value="Pcf11_C"/>
</dbReference>
<dbReference type="InterPro" id="IPR045154">
    <property type="entry name" value="PCF11-like"/>
</dbReference>